<evidence type="ECO:0000256" key="7">
    <source>
        <dbReference type="SAM" id="Phobius"/>
    </source>
</evidence>
<feature type="transmembrane region" description="Helical" evidence="7">
    <location>
        <begin position="67"/>
        <end position="85"/>
    </location>
</feature>
<protein>
    <submittedName>
        <fullName evidence="9">Cytochrome C biogenesis protein</fullName>
    </submittedName>
</protein>
<dbReference type="AlphaFoldDB" id="A0A6I6UGP0"/>
<comment type="subcellular location">
    <subcellularLocation>
        <location evidence="1">Membrane</location>
        <topology evidence="1">Multi-pass membrane protein</topology>
    </subcellularLocation>
</comment>
<accession>A0A6I6UGP0</accession>
<gene>
    <name evidence="9" type="ORF">FHE72_14225</name>
</gene>
<dbReference type="KEGG" id="bvq:FHE72_14225"/>
<keyword evidence="5 7" id="KW-0472">Membrane</keyword>
<evidence type="ECO:0000259" key="8">
    <source>
        <dbReference type="Pfam" id="PF05140"/>
    </source>
</evidence>
<reference evidence="9 10" key="1">
    <citation type="submission" date="2019-06" db="EMBL/GenBank/DDBJ databases">
        <title>An operon consisting of a P-type ATPase gene and a transcriptional regular gene given the different cadmium resistance in Bacillus vietamensis 151-6 and Bacillus marisflavi 151-25.</title>
        <authorList>
            <person name="Yu X."/>
        </authorList>
    </citation>
    <scope>NUCLEOTIDE SEQUENCE [LARGE SCALE GENOMIC DNA]</scope>
    <source>
        <strain evidence="9 10">151-6</strain>
    </source>
</reference>
<dbReference type="InterPro" id="IPR007816">
    <property type="entry name" value="ResB-like_domain"/>
</dbReference>
<dbReference type="InterPro" id="IPR023494">
    <property type="entry name" value="Cyt_c_bgen_Ccs1/CcsB/ResB"/>
</dbReference>
<proteinExistence type="predicted"/>
<name>A0A6I6UGP0_9BACI</name>
<dbReference type="EMBL" id="CP047394">
    <property type="protein sequence ID" value="QHE62045.1"/>
    <property type="molecule type" value="Genomic_DNA"/>
</dbReference>
<evidence type="ECO:0000256" key="5">
    <source>
        <dbReference type="ARBA" id="ARBA00023136"/>
    </source>
</evidence>
<keyword evidence="2 7" id="KW-0812">Transmembrane</keyword>
<feature type="transmembrane region" description="Helical" evidence="7">
    <location>
        <begin position="216"/>
        <end position="234"/>
    </location>
</feature>
<evidence type="ECO:0000256" key="1">
    <source>
        <dbReference type="ARBA" id="ARBA00004141"/>
    </source>
</evidence>
<feature type="domain" description="ResB-like" evidence="8">
    <location>
        <begin position="65"/>
        <end position="522"/>
    </location>
</feature>
<feature type="transmembrane region" description="Helical" evidence="7">
    <location>
        <begin position="467"/>
        <end position="489"/>
    </location>
</feature>
<sequence>MKEIKCVCGHVNPNGTVLCESCGRALTEEAKNEKLHDMRYEGSARRSQTYNKSIIDKIWNFFSSVKVGVWLIVITLIASAVGTILPQEQYIPNGQPADEYYEDVYGFFGELYYTVGFHDLYSSWWYLLLIASIGVSLVICSLDRVIPLYRALKNQRVTRHAGFLKRQRIYGKTDTTEYDEPLGKIKENLTRKKYKIREEDGNILAEKNRFSRWGPYVNHIGLIIFLFGGMLRFVPGMYIDETVWIREGETRAVPGTDQEYYLENKGFTLETYDKNKDKEVFGEAIDKNGTIAKNFQSDVILYKESGDRVPGQKAEREKEQEESIKVNHPLKFGNFAVYQTSYKLDEFKSMSFTLDNKESGKSFGEFTVDLFDPQNAYTFEDGYKAELMGYYPDFSGFNEQGEPQTKSPLPNNPAFLFKLFSPEKPEGEISFVGIRKNLEPLGENEYKLSFAGVETRDVSALTVHKDLTLWILALGGAIFMIGVIQGAYWHHRRIWIRRSDDGDGLIVAGHTNKNWHGLKNEISFVLEGSGINEPVDQQQKDEVRRNEDVNDNNGRVEQ</sequence>
<dbReference type="PANTHER" id="PTHR31566:SF0">
    <property type="entry name" value="CYTOCHROME C BIOGENESIS PROTEIN CCS1, CHLOROPLASTIC"/>
    <property type="match status" value="1"/>
</dbReference>
<evidence type="ECO:0000313" key="9">
    <source>
        <dbReference type="EMBL" id="QHE62045.1"/>
    </source>
</evidence>
<evidence type="ECO:0000256" key="2">
    <source>
        <dbReference type="ARBA" id="ARBA00022692"/>
    </source>
</evidence>
<evidence type="ECO:0000256" key="6">
    <source>
        <dbReference type="SAM" id="MobiDB-lite"/>
    </source>
</evidence>
<evidence type="ECO:0000256" key="3">
    <source>
        <dbReference type="ARBA" id="ARBA00022748"/>
    </source>
</evidence>
<organism evidence="9 10">
    <name type="scientific">Rossellomorea vietnamensis</name>
    <dbReference type="NCBI Taxonomy" id="218284"/>
    <lineage>
        <taxon>Bacteria</taxon>
        <taxon>Bacillati</taxon>
        <taxon>Bacillota</taxon>
        <taxon>Bacilli</taxon>
        <taxon>Bacillales</taxon>
        <taxon>Bacillaceae</taxon>
        <taxon>Rossellomorea</taxon>
    </lineage>
</organism>
<feature type="compositionally biased region" description="Basic and acidic residues" evidence="6">
    <location>
        <begin position="538"/>
        <end position="558"/>
    </location>
</feature>
<dbReference type="GO" id="GO:0017004">
    <property type="term" value="P:cytochrome complex assembly"/>
    <property type="evidence" value="ECO:0007669"/>
    <property type="project" value="UniProtKB-KW"/>
</dbReference>
<dbReference type="Pfam" id="PF05140">
    <property type="entry name" value="ResB"/>
    <property type="match status" value="1"/>
</dbReference>
<keyword evidence="4 7" id="KW-1133">Transmembrane helix</keyword>
<feature type="region of interest" description="Disordered" evidence="6">
    <location>
        <begin position="535"/>
        <end position="558"/>
    </location>
</feature>
<evidence type="ECO:0000256" key="4">
    <source>
        <dbReference type="ARBA" id="ARBA00022989"/>
    </source>
</evidence>
<keyword evidence="3" id="KW-0201">Cytochrome c-type biogenesis</keyword>
<dbReference type="GO" id="GO:0016020">
    <property type="term" value="C:membrane"/>
    <property type="evidence" value="ECO:0007669"/>
    <property type="project" value="UniProtKB-SubCell"/>
</dbReference>
<dbReference type="Proteomes" id="UP000465062">
    <property type="component" value="Chromosome"/>
</dbReference>
<dbReference type="RefSeq" id="WP_159362188.1">
    <property type="nucleotide sequence ID" value="NZ_CP047394.1"/>
</dbReference>
<feature type="transmembrane region" description="Helical" evidence="7">
    <location>
        <begin position="124"/>
        <end position="146"/>
    </location>
</feature>
<evidence type="ECO:0000313" key="10">
    <source>
        <dbReference type="Proteomes" id="UP000465062"/>
    </source>
</evidence>
<dbReference type="PANTHER" id="PTHR31566">
    <property type="entry name" value="CYTOCHROME C BIOGENESIS PROTEIN CCS1, CHLOROPLASTIC"/>
    <property type="match status" value="1"/>
</dbReference>